<evidence type="ECO:0000313" key="2">
    <source>
        <dbReference type="Proteomes" id="UP000539957"/>
    </source>
</evidence>
<dbReference type="RefSeq" id="WP_184271334.1">
    <property type="nucleotide sequence ID" value="NZ_JACHKY010000004.1"/>
</dbReference>
<accession>A0A7W7N570</accession>
<organism evidence="1 2">
    <name type="scientific">Brevundimonas bullata</name>
    <dbReference type="NCBI Taxonomy" id="13160"/>
    <lineage>
        <taxon>Bacteria</taxon>
        <taxon>Pseudomonadati</taxon>
        <taxon>Pseudomonadota</taxon>
        <taxon>Alphaproteobacteria</taxon>
        <taxon>Caulobacterales</taxon>
        <taxon>Caulobacteraceae</taxon>
        <taxon>Brevundimonas</taxon>
    </lineage>
</organism>
<reference evidence="1 2" key="1">
    <citation type="submission" date="2020-08" db="EMBL/GenBank/DDBJ databases">
        <title>Functional genomics of gut bacteria from endangered species of beetles.</title>
        <authorList>
            <person name="Carlos-Shanley C."/>
        </authorList>
    </citation>
    <scope>NUCLEOTIDE SEQUENCE [LARGE SCALE GENOMIC DNA]</scope>
    <source>
        <strain evidence="1 2">S00123</strain>
    </source>
</reference>
<dbReference type="EMBL" id="JACHKY010000004">
    <property type="protein sequence ID" value="MBB4798962.1"/>
    <property type="molecule type" value="Genomic_DNA"/>
</dbReference>
<name>A0A7W7N570_9CAUL</name>
<comment type="caution">
    <text evidence="1">The sequence shown here is derived from an EMBL/GenBank/DDBJ whole genome shotgun (WGS) entry which is preliminary data.</text>
</comment>
<evidence type="ECO:0000313" key="1">
    <source>
        <dbReference type="EMBL" id="MBB4798962.1"/>
    </source>
</evidence>
<keyword evidence="2" id="KW-1185">Reference proteome</keyword>
<proteinExistence type="predicted"/>
<dbReference type="InterPro" id="IPR018661">
    <property type="entry name" value="DUF2093"/>
</dbReference>
<sequence>MTTPVSPPVSPSPATLHYGDGEFAVLRPGAYVTCAVSGVPIPLPALRYWSVDRQEAYASPLEFMAAARDA</sequence>
<evidence type="ECO:0008006" key="3">
    <source>
        <dbReference type="Google" id="ProtNLM"/>
    </source>
</evidence>
<gene>
    <name evidence="1" type="ORF">HNP32_002716</name>
</gene>
<dbReference type="Proteomes" id="UP000539957">
    <property type="component" value="Unassembled WGS sequence"/>
</dbReference>
<dbReference type="AlphaFoldDB" id="A0A7W7N570"/>
<dbReference type="Pfam" id="PF09866">
    <property type="entry name" value="DUF2093"/>
    <property type="match status" value="1"/>
</dbReference>
<protein>
    <recommendedName>
        <fullName evidence="3">DUF2093 domain-containing protein</fullName>
    </recommendedName>
</protein>